<gene>
    <name evidence="2" type="ORF">CR513_33238</name>
</gene>
<dbReference type="PANTHER" id="PTHR32166">
    <property type="entry name" value="OSJNBA0013A04.12 PROTEIN"/>
    <property type="match status" value="1"/>
</dbReference>
<accession>A0A371G4R2</accession>
<dbReference type="SUPFAM" id="SSF53098">
    <property type="entry name" value="Ribonuclease H-like"/>
    <property type="match status" value="1"/>
</dbReference>
<feature type="non-terminal residue" evidence="2">
    <location>
        <position position="1"/>
    </location>
</feature>
<dbReference type="InterPro" id="IPR007021">
    <property type="entry name" value="DUF659"/>
</dbReference>
<dbReference type="Proteomes" id="UP000257109">
    <property type="component" value="Unassembled WGS sequence"/>
</dbReference>
<comment type="caution">
    <text evidence="2">The sequence shown here is derived from an EMBL/GenBank/DDBJ whole genome shotgun (WGS) entry which is preliminary data.</text>
</comment>
<dbReference type="OrthoDB" id="2442898at2759"/>
<protein>
    <recommendedName>
        <fullName evidence="1">DUF659 domain-containing protein</fullName>
    </recommendedName>
</protein>
<feature type="domain" description="DUF659" evidence="1">
    <location>
        <begin position="1"/>
        <end position="104"/>
    </location>
</feature>
<organism evidence="2 3">
    <name type="scientific">Mucuna pruriens</name>
    <name type="common">Velvet bean</name>
    <name type="synonym">Dolichos pruriens</name>
    <dbReference type="NCBI Taxonomy" id="157652"/>
    <lineage>
        <taxon>Eukaryota</taxon>
        <taxon>Viridiplantae</taxon>
        <taxon>Streptophyta</taxon>
        <taxon>Embryophyta</taxon>
        <taxon>Tracheophyta</taxon>
        <taxon>Spermatophyta</taxon>
        <taxon>Magnoliopsida</taxon>
        <taxon>eudicotyledons</taxon>
        <taxon>Gunneridae</taxon>
        <taxon>Pentapetalae</taxon>
        <taxon>rosids</taxon>
        <taxon>fabids</taxon>
        <taxon>Fabales</taxon>
        <taxon>Fabaceae</taxon>
        <taxon>Papilionoideae</taxon>
        <taxon>50 kb inversion clade</taxon>
        <taxon>NPAAA clade</taxon>
        <taxon>indigoferoid/millettioid clade</taxon>
        <taxon>Phaseoleae</taxon>
        <taxon>Mucuna</taxon>
    </lineage>
</organism>
<dbReference type="PANTHER" id="PTHR32166:SF74">
    <property type="entry name" value="OS05G0256350 PROTEIN"/>
    <property type="match status" value="1"/>
</dbReference>
<dbReference type="STRING" id="157652.A0A371G4R2"/>
<keyword evidence="3" id="KW-1185">Reference proteome</keyword>
<sequence>MCDGWTGGKGRSFINFLVNSPSGSAFLKSIDTSNVIKDGQKMFELLDNIVEEIGSANLVTDRRMLMEKRTKLFWSPCAAHCIDLVLEDIRELLVFYNIIANAKKTTTYIYRHTWVLNLYRQYSKGRELARPAVTRFATSYLTLNCIKQQKNALRS</sequence>
<evidence type="ECO:0000259" key="1">
    <source>
        <dbReference type="Pfam" id="PF04937"/>
    </source>
</evidence>
<name>A0A371G4R2_MUCPR</name>
<evidence type="ECO:0000313" key="3">
    <source>
        <dbReference type="Proteomes" id="UP000257109"/>
    </source>
</evidence>
<reference evidence="2" key="1">
    <citation type="submission" date="2018-05" db="EMBL/GenBank/DDBJ databases">
        <title>Draft genome of Mucuna pruriens seed.</title>
        <authorList>
            <person name="Nnadi N.E."/>
            <person name="Vos R."/>
            <person name="Hasami M.H."/>
            <person name="Devisetty U.K."/>
            <person name="Aguiy J.C."/>
        </authorList>
    </citation>
    <scope>NUCLEOTIDE SEQUENCE [LARGE SCALE GENOMIC DNA]</scope>
    <source>
        <strain evidence="2">JCA_2017</strain>
    </source>
</reference>
<dbReference type="InterPro" id="IPR012337">
    <property type="entry name" value="RNaseH-like_sf"/>
</dbReference>
<evidence type="ECO:0000313" key="2">
    <source>
        <dbReference type="EMBL" id="RDX85555.1"/>
    </source>
</evidence>
<dbReference type="AlphaFoldDB" id="A0A371G4R2"/>
<dbReference type="Pfam" id="PF04937">
    <property type="entry name" value="DUF659"/>
    <property type="match status" value="1"/>
</dbReference>
<dbReference type="EMBL" id="QJKJ01006764">
    <property type="protein sequence ID" value="RDX85555.1"/>
    <property type="molecule type" value="Genomic_DNA"/>
</dbReference>
<feature type="non-terminal residue" evidence="2">
    <location>
        <position position="155"/>
    </location>
</feature>
<proteinExistence type="predicted"/>